<dbReference type="EMBL" id="PFEV01000055">
    <property type="protein sequence ID" value="PIV71151.1"/>
    <property type="molecule type" value="Genomic_DNA"/>
</dbReference>
<keyword evidence="1" id="KW-0472">Membrane</keyword>
<evidence type="ECO:0000313" key="2">
    <source>
        <dbReference type="EMBL" id="PIV71151.1"/>
    </source>
</evidence>
<gene>
    <name evidence="2" type="ORF">COW57_01140</name>
</gene>
<feature type="transmembrane region" description="Helical" evidence="1">
    <location>
        <begin position="154"/>
        <end position="172"/>
    </location>
</feature>
<keyword evidence="1" id="KW-1133">Transmembrane helix</keyword>
<proteinExistence type="predicted"/>
<sequence length="273" mass="31559">MYRIRPHIMGLGLCILLGLILFFCNTPSGTTYTGWDNTHPEYNLYNLTIRYLNGAWAAYQGTGAPAAQSQLAELPRIPFILLLYILLPVTYVRYAYFFLLVILGMCFMYFFLHHFFQKILCEKEVNPIFPTVGALFYTLNIVSIQQFFINFEMYAVLFAFYPLVLLSIDTYISKPTRRNFLFVLFSQFLFIPVGFVPTVAYIGFAYMCIYTFFSAHALSSSFIVGIKKMIQIALIIVVIHVYWIIPNIHYALHASSAVEKSRSNQLFVQEITY</sequence>
<accession>A0A2M7EKP6</accession>
<name>A0A2M7EKP6_9BACT</name>
<evidence type="ECO:0008006" key="4">
    <source>
        <dbReference type="Google" id="ProtNLM"/>
    </source>
</evidence>
<feature type="transmembrane region" description="Helical" evidence="1">
    <location>
        <begin position="232"/>
        <end position="252"/>
    </location>
</feature>
<feature type="non-terminal residue" evidence="2">
    <location>
        <position position="273"/>
    </location>
</feature>
<organism evidence="2 3">
    <name type="scientific">Candidatus Roizmanbacteria bacterium CG17_big_fil_post_rev_8_21_14_2_50_39_7</name>
    <dbReference type="NCBI Taxonomy" id="1974858"/>
    <lineage>
        <taxon>Bacteria</taxon>
        <taxon>Candidatus Roizmaniibacteriota</taxon>
    </lineage>
</organism>
<feature type="transmembrane region" description="Helical" evidence="1">
    <location>
        <begin position="94"/>
        <end position="116"/>
    </location>
</feature>
<reference evidence="3" key="1">
    <citation type="submission" date="2017-09" db="EMBL/GenBank/DDBJ databases">
        <title>Depth-based differentiation of microbial function through sediment-hosted aquifers and enrichment of novel symbionts in the deep terrestrial subsurface.</title>
        <authorList>
            <person name="Probst A.J."/>
            <person name="Ladd B."/>
            <person name="Jarett J.K."/>
            <person name="Geller-Mcgrath D.E."/>
            <person name="Sieber C.M.K."/>
            <person name="Emerson J.B."/>
            <person name="Anantharaman K."/>
            <person name="Thomas B.C."/>
            <person name="Malmstrom R."/>
            <person name="Stieglmeier M."/>
            <person name="Klingl A."/>
            <person name="Woyke T."/>
            <person name="Ryan C.M."/>
            <person name="Banfield J.F."/>
        </authorList>
    </citation>
    <scope>NUCLEOTIDE SEQUENCE [LARGE SCALE GENOMIC DNA]</scope>
</reference>
<feature type="transmembrane region" description="Helical" evidence="1">
    <location>
        <begin position="179"/>
        <end position="198"/>
    </location>
</feature>
<comment type="caution">
    <text evidence="2">The sequence shown here is derived from an EMBL/GenBank/DDBJ whole genome shotgun (WGS) entry which is preliminary data.</text>
</comment>
<evidence type="ECO:0000313" key="3">
    <source>
        <dbReference type="Proteomes" id="UP000228762"/>
    </source>
</evidence>
<dbReference type="Proteomes" id="UP000228762">
    <property type="component" value="Unassembled WGS sequence"/>
</dbReference>
<protein>
    <recommendedName>
        <fullName evidence="4">Glycosyltransferase RgtA/B/C/D-like domain-containing protein</fullName>
    </recommendedName>
</protein>
<evidence type="ECO:0000256" key="1">
    <source>
        <dbReference type="SAM" id="Phobius"/>
    </source>
</evidence>
<keyword evidence="1" id="KW-0812">Transmembrane</keyword>
<dbReference type="AlphaFoldDB" id="A0A2M7EKP6"/>
<feature type="transmembrane region" description="Helical" evidence="1">
    <location>
        <begin position="128"/>
        <end position="148"/>
    </location>
</feature>